<dbReference type="SMART" id="SM00320">
    <property type="entry name" value="WD40"/>
    <property type="match status" value="2"/>
</dbReference>
<dbReference type="InterPro" id="IPR001680">
    <property type="entry name" value="WD40_rpt"/>
</dbReference>
<evidence type="ECO:0000313" key="1">
    <source>
        <dbReference type="EnsemblPlants" id="Solyc05g016070.2.1"/>
    </source>
</evidence>
<dbReference type="InParanoid" id="A0A3Q7GIY6"/>
<dbReference type="AlphaFoldDB" id="A0A3Q7GIY6"/>
<evidence type="ECO:0000313" key="2">
    <source>
        <dbReference type="Proteomes" id="UP000004994"/>
    </source>
</evidence>
<dbReference type="InterPro" id="IPR036322">
    <property type="entry name" value="WD40_repeat_dom_sf"/>
</dbReference>
<dbReference type="EnsemblPlants" id="Solyc05g016070.2.1">
    <property type="protein sequence ID" value="Solyc05g016070.2.1"/>
    <property type="gene ID" value="Solyc05g016070.2"/>
</dbReference>
<protein>
    <submittedName>
        <fullName evidence="1">Uncharacterized protein</fullName>
    </submittedName>
</protein>
<dbReference type="InterPro" id="IPR027728">
    <property type="entry name" value="Topless_fam"/>
</dbReference>
<keyword evidence="2" id="KW-1185">Reference proteome</keyword>
<dbReference type="GO" id="GO:0006355">
    <property type="term" value="P:regulation of DNA-templated transcription"/>
    <property type="evidence" value="ECO:0007669"/>
    <property type="project" value="InterPro"/>
</dbReference>
<dbReference type="PANTHER" id="PTHR44083">
    <property type="entry name" value="TOPLESS-RELATED PROTEIN 1-RELATED"/>
    <property type="match status" value="1"/>
</dbReference>
<dbReference type="Gramene" id="Solyc05g016070.2.1">
    <property type="protein sequence ID" value="Solyc05g016070.2.1"/>
    <property type="gene ID" value="Solyc05g016070.2"/>
</dbReference>
<dbReference type="InterPro" id="IPR015943">
    <property type="entry name" value="WD40/YVTN_repeat-like_dom_sf"/>
</dbReference>
<name>A0A3Q7GIY6_SOLLC</name>
<dbReference type="Proteomes" id="UP000004994">
    <property type="component" value="Chromosome 5"/>
</dbReference>
<organism evidence="1">
    <name type="scientific">Solanum lycopersicum</name>
    <name type="common">Tomato</name>
    <name type="synonym">Lycopersicon esculentum</name>
    <dbReference type="NCBI Taxonomy" id="4081"/>
    <lineage>
        <taxon>Eukaryota</taxon>
        <taxon>Viridiplantae</taxon>
        <taxon>Streptophyta</taxon>
        <taxon>Embryophyta</taxon>
        <taxon>Tracheophyta</taxon>
        <taxon>Spermatophyta</taxon>
        <taxon>Magnoliopsida</taxon>
        <taxon>eudicotyledons</taxon>
        <taxon>Gunneridae</taxon>
        <taxon>Pentapetalae</taxon>
        <taxon>asterids</taxon>
        <taxon>lamiids</taxon>
        <taxon>Solanales</taxon>
        <taxon>Solanaceae</taxon>
        <taxon>Solanoideae</taxon>
        <taxon>Solaneae</taxon>
        <taxon>Solanum</taxon>
        <taxon>Solanum subgen. Lycopersicon</taxon>
    </lineage>
</organism>
<dbReference type="SUPFAM" id="SSF50978">
    <property type="entry name" value="WD40 repeat-like"/>
    <property type="match status" value="1"/>
</dbReference>
<proteinExistence type="predicted"/>
<reference evidence="1" key="2">
    <citation type="submission" date="2019-01" db="UniProtKB">
        <authorList>
            <consortium name="EnsemblPlants"/>
        </authorList>
    </citation>
    <scope>IDENTIFICATION</scope>
    <source>
        <strain evidence="1">cv. Heinz 1706</strain>
    </source>
</reference>
<reference evidence="1" key="1">
    <citation type="journal article" date="2012" name="Nature">
        <title>The tomato genome sequence provides insights into fleshy fruit evolution.</title>
        <authorList>
            <consortium name="Tomato Genome Consortium"/>
        </authorList>
    </citation>
    <scope>NUCLEOTIDE SEQUENCE [LARGE SCALE GENOMIC DNA]</scope>
    <source>
        <strain evidence="1">cv. Heinz 1706</strain>
    </source>
</reference>
<dbReference type="PaxDb" id="4081-Solyc05g016070.1.1"/>
<dbReference type="STRING" id="4081.A0A3Q7GIY6"/>
<dbReference type="Gene3D" id="2.130.10.10">
    <property type="entry name" value="YVTN repeat-like/Quinoprotein amine dehydrogenase"/>
    <property type="match status" value="1"/>
</dbReference>
<sequence>MLSTNFENGPEMTDTRQGSIVPQLWQPASGTVITNDTKDVISYFASSKNDSYVMSASGGKISLFDMMTFKVKTKLKGQQKRINGLAFSNSLTVLISAGANSQVIEFDIDASRQIPYLKEKYIYCTLGEFVA</sequence>
<accession>A0A3Q7GIY6</accession>
<dbReference type="PANTHER" id="PTHR44083:SF35">
    <property type="entry name" value="TOPLESS-RELATED PROTEIN 4-LIKE ISOFORM X1"/>
    <property type="match status" value="1"/>
</dbReference>